<organism evidence="1 2">
    <name type="scientific">Trichoglossum hirsutum</name>
    <dbReference type="NCBI Taxonomy" id="265104"/>
    <lineage>
        <taxon>Eukaryota</taxon>
        <taxon>Fungi</taxon>
        <taxon>Dikarya</taxon>
        <taxon>Ascomycota</taxon>
        <taxon>Pezizomycotina</taxon>
        <taxon>Geoglossomycetes</taxon>
        <taxon>Geoglossales</taxon>
        <taxon>Geoglossaceae</taxon>
        <taxon>Trichoglossum</taxon>
    </lineage>
</organism>
<dbReference type="AlphaFoldDB" id="A0A9P8LFG3"/>
<proteinExistence type="predicted"/>
<evidence type="ECO:0000313" key="2">
    <source>
        <dbReference type="Proteomes" id="UP000750711"/>
    </source>
</evidence>
<dbReference type="PANTHER" id="PTHR36986">
    <property type="entry name" value="UPF0643 PROTEIN PB2B2.08"/>
    <property type="match status" value="1"/>
</dbReference>
<gene>
    <name evidence="1" type="ORF">GP486_002087</name>
</gene>
<keyword evidence="2" id="KW-1185">Reference proteome</keyword>
<dbReference type="Proteomes" id="UP000750711">
    <property type="component" value="Unassembled WGS sequence"/>
</dbReference>
<dbReference type="PANTHER" id="PTHR36986:SF1">
    <property type="entry name" value="UPF0643 PROTEIN PB2B2.08"/>
    <property type="match status" value="1"/>
</dbReference>
<sequence length="166" mass="18709">MDPPPDAKAPPKHADLYDHHLVNPSVQALKFEAAASYQLPSSHNASCGHPKESENLLVVSPYVERAHLLDLNTLDKPNRLLAKAMTVMKPVRDDYATAPYKETFNWGHIVETLRGLATAESYDWRRCVFYVVAFRSQSRPEIDRTHLGLMDEKSHEEAMESGGLLK</sequence>
<comment type="caution">
    <text evidence="1">The sequence shown here is derived from an EMBL/GenBank/DDBJ whole genome shotgun (WGS) entry which is preliminary data.</text>
</comment>
<evidence type="ECO:0000313" key="1">
    <source>
        <dbReference type="EMBL" id="KAH0563352.1"/>
    </source>
</evidence>
<name>A0A9P8LFG3_9PEZI</name>
<dbReference type="EMBL" id="JAGHQM010000215">
    <property type="protein sequence ID" value="KAH0563352.1"/>
    <property type="molecule type" value="Genomic_DNA"/>
</dbReference>
<protein>
    <submittedName>
        <fullName evidence="1">Uncharacterized protein</fullName>
    </submittedName>
</protein>
<reference evidence="1" key="1">
    <citation type="submission" date="2021-03" db="EMBL/GenBank/DDBJ databases">
        <title>Comparative genomics and phylogenomic investigation of the class Geoglossomycetes provide insights into ecological specialization and systematics.</title>
        <authorList>
            <person name="Melie T."/>
            <person name="Pirro S."/>
            <person name="Miller A.N."/>
            <person name="Quandt A."/>
        </authorList>
    </citation>
    <scope>NUCLEOTIDE SEQUENCE</scope>
    <source>
        <strain evidence="1">CAQ_001_2017</strain>
    </source>
</reference>
<accession>A0A9P8LFG3</accession>